<keyword evidence="1" id="KW-1133">Transmembrane helix</keyword>
<dbReference type="Proteomes" id="UP000001343">
    <property type="component" value="Unassembled WGS sequence"/>
</dbReference>
<comment type="caution">
    <text evidence="2">The sequence shown here is derived from an EMBL/GenBank/DDBJ whole genome shotgun (WGS) entry which is preliminary data.</text>
</comment>
<organism evidence="2 3">
    <name type="scientific">Leptospira mayottensis 200901122</name>
    <dbReference type="NCBI Taxonomy" id="1193010"/>
    <lineage>
        <taxon>Bacteria</taxon>
        <taxon>Pseudomonadati</taxon>
        <taxon>Spirochaetota</taxon>
        <taxon>Spirochaetia</taxon>
        <taxon>Leptospirales</taxon>
        <taxon>Leptospiraceae</taxon>
        <taxon>Leptospira</taxon>
    </lineage>
</organism>
<keyword evidence="1" id="KW-0812">Transmembrane</keyword>
<protein>
    <submittedName>
        <fullName evidence="2">Uncharacterized protein</fullName>
    </submittedName>
</protein>
<gene>
    <name evidence="2" type="ORF">LEP1GSC125_0847</name>
</gene>
<reference evidence="2 3" key="1">
    <citation type="journal article" date="2014" name="Int. J. Syst. Evol. Microbiol.">
        <title>Leptospira mayottensis sp. nov., a pathogenic species of the genus Leptospira isolated from humans.</title>
        <authorList>
            <person name="Bourhy P."/>
            <person name="Collet L."/>
            <person name="Brisse S."/>
            <person name="Picardeau M."/>
        </authorList>
    </citation>
    <scope>NUCLEOTIDE SEQUENCE [LARGE SCALE GENOMIC DNA]</scope>
    <source>
        <strain evidence="2 3">200901122</strain>
    </source>
</reference>
<dbReference type="RefSeq" id="WP_002748902.1">
    <property type="nucleotide sequence ID" value="NZ_AKWM02000002.1"/>
</dbReference>
<sequence length="168" mass="20241">MIFRYFQILIQVVYPASHSKKMKDALQIHLEDSYREGSFRIFYLFDILASGLQERISSEIRSFRLLWEYDHRSAFGLMILIPWNLFLVMIFASLFVRGSGWLKFFHDFPYKRNDSAEFLLLFLLFLAGILLVQDLLLFKKKRSIFKRYSYMFYINMSLIVPFFLILIL</sequence>
<proteinExistence type="predicted"/>
<feature type="transmembrane region" description="Helical" evidence="1">
    <location>
        <begin position="150"/>
        <end position="167"/>
    </location>
</feature>
<evidence type="ECO:0000313" key="2">
    <source>
        <dbReference type="EMBL" id="EKS02288.1"/>
    </source>
</evidence>
<feature type="transmembrane region" description="Helical" evidence="1">
    <location>
        <begin position="116"/>
        <end position="138"/>
    </location>
</feature>
<evidence type="ECO:0000313" key="3">
    <source>
        <dbReference type="Proteomes" id="UP000001343"/>
    </source>
</evidence>
<accession>A0AA87T0F7</accession>
<dbReference type="AlphaFoldDB" id="A0AA87T0F7"/>
<keyword evidence="1" id="KW-0472">Membrane</keyword>
<evidence type="ECO:0000256" key="1">
    <source>
        <dbReference type="SAM" id="Phobius"/>
    </source>
</evidence>
<feature type="transmembrane region" description="Helical" evidence="1">
    <location>
        <begin position="74"/>
        <end position="96"/>
    </location>
</feature>
<name>A0AA87T0F7_9LEPT</name>
<dbReference type="EMBL" id="AKWM02000002">
    <property type="protein sequence ID" value="EKS02288.1"/>
    <property type="molecule type" value="Genomic_DNA"/>
</dbReference>